<name>A0AA46TJA3_9ACTN</name>
<dbReference type="PANTHER" id="PTHR42973:SF39">
    <property type="entry name" value="FAD-BINDING PCMH-TYPE DOMAIN-CONTAINING PROTEIN"/>
    <property type="match status" value="1"/>
</dbReference>
<dbReference type="Gene3D" id="3.30.465.10">
    <property type="match status" value="1"/>
</dbReference>
<dbReference type="InterPro" id="IPR016169">
    <property type="entry name" value="FAD-bd_PCMH_sub2"/>
</dbReference>
<keyword evidence="5" id="KW-0560">Oxidoreductase</keyword>
<comment type="cofactor">
    <cofactor evidence="1">
        <name>FAD</name>
        <dbReference type="ChEBI" id="CHEBI:57692"/>
    </cofactor>
</comment>
<dbReference type="GO" id="GO:0071949">
    <property type="term" value="F:FAD binding"/>
    <property type="evidence" value="ECO:0007669"/>
    <property type="project" value="InterPro"/>
</dbReference>
<dbReference type="Pfam" id="PF08031">
    <property type="entry name" value="BBE"/>
    <property type="match status" value="1"/>
</dbReference>
<comment type="similarity">
    <text evidence="2">Belongs to the oxygen-dependent FAD-linked oxidoreductase family.</text>
</comment>
<dbReference type="Gene3D" id="3.40.462.20">
    <property type="match status" value="1"/>
</dbReference>
<dbReference type="InterPro" id="IPR006094">
    <property type="entry name" value="Oxid_FAD_bind_N"/>
</dbReference>
<dbReference type="Proteomes" id="UP001164390">
    <property type="component" value="Chromosome"/>
</dbReference>
<dbReference type="AlphaFoldDB" id="A0AA46TJA3"/>
<dbReference type="KEGG" id="sgrg:L0C25_04735"/>
<evidence type="ECO:0000256" key="2">
    <source>
        <dbReference type="ARBA" id="ARBA00005466"/>
    </source>
</evidence>
<dbReference type="InterPro" id="IPR006093">
    <property type="entry name" value="Oxy_OxRdtase_FAD_BS"/>
</dbReference>
<dbReference type="Pfam" id="PF01565">
    <property type="entry name" value="FAD_binding_4"/>
    <property type="match status" value="1"/>
</dbReference>
<evidence type="ECO:0000313" key="8">
    <source>
        <dbReference type="Proteomes" id="UP001164390"/>
    </source>
</evidence>
<proteinExistence type="inferred from homology"/>
<evidence type="ECO:0000256" key="5">
    <source>
        <dbReference type="ARBA" id="ARBA00023002"/>
    </source>
</evidence>
<keyword evidence="4" id="KW-0274">FAD</keyword>
<protein>
    <submittedName>
        <fullName evidence="7">FAD-binding oxidoreductase</fullName>
    </submittedName>
</protein>
<gene>
    <name evidence="7" type="ORF">L0C25_04735</name>
</gene>
<dbReference type="PROSITE" id="PS51387">
    <property type="entry name" value="FAD_PCMH"/>
    <property type="match status" value="1"/>
</dbReference>
<keyword evidence="3" id="KW-0285">Flavoprotein</keyword>
<dbReference type="Gene3D" id="3.30.43.10">
    <property type="entry name" value="Uridine Diphospho-n-acetylenolpyruvylglucosamine Reductase, domain 2"/>
    <property type="match status" value="1"/>
</dbReference>
<keyword evidence="8" id="KW-1185">Reference proteome</keyword>
<dbReference type="InterPro" id="IPR016167">
    <property type="entry name" value="FAD-bd_PCMH_sub1"/>
</dbReference>
<accession>A0AA46TJA3</accession>
<dbReference type="InterPro" id="IPR016166">
    <property type="entry name" value="FAD-bd_PCMH"/>
</dbReference>
<dbReference type="PROSITE" id="PS00862">
    <property type="entry name" value="OX2_COVAL_FAD"/>
    <property type="match status" value="1"/>
</dbReference>
<dbReference type="InterPro" id="IPR012951">
    <property type="entry name" value="BBE"/>
</dbReference>
<sequence>MSQQPSSANLRGDVLAPGDDEYAEASTTVFGTGAPALVVRPRDAGEVAAAIEYARAADLVLSVRSGGHSVLGSGTNTGGLVLDLTHLDAVDVVDPATRIVSVGGGANWGQVATTLAPYGLGLTAGDTADVGVGGLTLGGGMGWMVRKYGLAIDNLVGAQIVTADGRILEAGEDEHAELFWAVRGGGGNFGVVTRFDFVAQPVETVHFGTITYQLDDPASTIRGWRDHMRTAPEELTSTLTLMPSMFGMPASIMVTLCYAGDDFDAAVAGLLSLGTVTDNNVQEMPYADTLEDAAMPPGMRVVARNALVPSLGDALIDAVIAVYRSEVPTMTSIRSLGGAFGRVSARDTAFAHRDAEAMVFCGAVLAADATQTDVDRALAPWPDVERRGNGAYLNFHGSGTPDDVLAAYPGETYERLVAVKRAYDAENTFALNHNISPRADEAAARVR</sequence>
<evidence type="ECO:0000313" key="7">
    <source>
        <dbReference type="EMBL" id="UYM06384.1"/>
    </source>
</evidence>
<reference evidence="7" key="1">
    <citation type="submission" date="2022-01" db="EMBL/GenBank/DDBJ databases">
        <title>Nocardioidaceae gen. sp. A5X3R13.</title>
        <authorList>
            <person name="Lopez Marin M.A."/>
            <person name="Uhlik O."/>
        </authorList>
    </citation>
    <scope>NUCLEOTIDE SEQUENCE</scope>
    <source>
        <strain evidence="7">A5X3R13</strain>
    </source>
</reference>
<organism evidence="7 8">
    <name type="scientific">Solicola gregarius</name>
    <dbReference type="NCBI Taxonomy" id="2908642"/>
    <lineage>
        <taxon>Bacteria</taxon>
        <taxon>Bacillati</taxon>
        <taxon>Actinomycetota</taxon>
        <taxon>Actinomycetes</taxon>
        <taxon>Propionibacteriales</taxon>
        <taxon>Nocardioidaceae</taxon>
        <taxon>Solicola</taxon>
    </lineage>
</organism>
<dbReference type="InterPro" id="IPR050416">
    <property type="entry name" value="FAD-linked_Oxidoreductase"/>
</dbReference>
<dbReference type="InterPro" id="IPR036318">
    <property type="entry name" value="FAD-bd_PCMH-like_sf"/>
</dbReference>
<dbReference type="PANTHER" id="PTHR42973">
    <property type="entry name" value="BINDING OXIDOREDUCTASE, PUTATIVE (AFU_ORTHOLOGUE AFUA_1G17690)-RELATED"/>
    <property type="match status" value="1"/>
</dbReference>
<evidence type="ECO:0000256" key="1">
    <source>
        <dbReference type="ARBA" id="ARBA00001974"/>
    </source>
</evidence>
<dbReference type="GO" id="GO:0016491">
    <property type="term" value="F:oxidoreductase activity"/>
    <property type="evidence" value="ECO:0007669"/>
    <property type="project" value="UniProtKB-KW"/>
</dbReference>
<feature type="domain" description="FAD-binding PCMH-type" evidence="6">
    <location>
        <begin position="31"/>
        <end position="202"/>
    </location>
</feature>
<dbReference type="EMBL" id="CP094970">
    <property type="protein sequence ID" value="UYM06384.1"/>
    <property type="molecule type" value="Genomic_DNA"/>
</dbReference>
<evidence type="ECO:0000259" key="6">
    <source>
        <dbReference type="PROSITE" id="PS51387"/>
    </source>
</evidence>
<evidence type="ECO:0000256" key="3">
    <source>
        <dbReference type="ARBA" id="ARBA00022630"/>
    </source>
</evidence>
<dbReference type="RefSeq" id="WP_271635281.1">
    <property type="nucleotide sequence ID" value="NZ_CP094970.1"/>
</dbReference>
<evidence type="ECO:0000256" key="4">
    <source>
        <dbReference type="ARBA" id="ARBA00022827"/>
    </source>
</evidence>
<dbReference type="SUPFAM" id="SSF56176">
    <property type="entry name" value="FAD-binding/transporter-associated domain-like"/>
    <property type="match status" value="1"/>
</dbReference>